<comment type="caution">
    <text evidence="1">The sequence shown here is derived from an EMBL/GenBank/DDBJ whole genome shotgun (WGS) entry which is preliminary data.</text>
</comment>
<keyword evidence="2" id="KW-1185">Reference proteome</keyword>
<evidence type="ECO:0000313" key="1">
    <source>
        <dbReference type="EMBL" id="MCM2563599.1"/>
    </source>
</evidence>
<sequence>MANQPHRFDARFPNLKGSIFIVTYGRSGSTLLQTVLQSIPDAHICGENDNLIMPIWQANRKAHGAKRAWGKKSGDKKERPWYGTNNFRPRRFANRMIDTFVDDILRPPSTASWIGFKEIRYSQYGDDLPLVLDFMAQSFKNPYFIFNTRKPESVAQSGWWRNHDPEKVMQMVRRQDERFAQYSKARPDNTFIASYEELTADFKCLEPMFEMLGEEFDASKIKGVLNVRLKH</sequence>
<organism evidence="1 2">
    <name type="scientific">Lutimaribacter degradans</name>
    <dbReference type="NCBI Taxonomy" id="2945989"/>
    <lineage>
        <taxon>Bacteria</taxon>
        <taxon>Pseudomonadati</taxon>
        <taxon>Pseudomonadota</taxon>
        <taxon>Alphaproteobacteria</taxon>
        <taxon>Rhodobacterales</taxon>
        <taxon>Roseobacteraceae</taxon>
        <taxon>Lutimaribacter</taxon>
    </lineage>
</organism>
<name>A0ACC5ZZ22_9RHOB</name>
<reference evidence="1" key="1">
    <citation type="submission" date="2022-06" db="EMBL/GenBank/DDBJ databases">
        <title>Lutimaribacter sp. EGI FJ00013, a novel bacterium isolated from a salt lake sediment enrichment.</title>
        <authorList>
            <person name="Gao L."/>
            <person name="Fang B.-Z."/>
            <person name="Li W.-J."/>
        </authorList>
    </citation>
    <scope>NUCLEOTIDE SEQUENCE</scope>
    <source>
        <strain evidence="1">EGI FJ00013</strain>
    </source>
</reference>
<gene>
    <name evidence="1" type="ORF">M8744_15690</name>
</gene>
<proteinExistence type="predicted"/>
<dbReference type="EMBL" id="JAMQGO010000013">
    <property type="protein sequence ID" value="MCM2563599.1"/>
    <property type="molecule type" value="Genomic_DNA"/>
</dbReference>
<protein>
    <submittedName>
        <fullName evidence="1">Sulfotransferase</fullName>
    </submittedName>
</protein>
<evidence type="ECO:0000313" key="2">
    <source>
        <dbReference type="Proteomes" id="UP001203036"/>
    </source>
</evidence>
<dbReference type="Proteomes" id="UP001203036">
    <property type="component" value="Unassembled WGS sequence"/>
</dbReference>
<accession>A0ACC5ZZ22</accession>